<keyword evidence="3" id="KW-1185">Reference proteome</keyword>
<dbReference type="Pfam" id="PF06985">
    <property type="entry name" value="HET"/>
    <property type="match status" value="1"/>
</dbReference>
<dbReference type="AlphaFoldDB" id="A0A0C3CUH0"/>
<dbReference type="PANTHER" id="PTHR24148">
    <property type="entry name" value="ANKYRIN REPEAT DOMAIN-CONTAINING PROTEIN 39 HOMOLOG-RELATED"/>
    <property type="match status" value="1"/>
</dbReference>
<accession>A0A0C3CUH0</accession>
<dbReference type="PANTHER" id="PTHR24148:SF64">
    <property type="entry name" value="HETEROKARYON INCOMPATIBILITY DOMAIN-CONTAINING PROTEIN"/>
    <property type="match status" value="1"/>
</dbReference>
<gene>
    <name evidence="2" type="ORF">OIDMADRAFT_137977</name>
</gene>
<feature type="domain" description="Heterokaryon incompatibility" evidence="1">
    <location>
        <begin position="4"/>
        <end position="60"/>
    </location>
</feature>
<dbReference type="Proteomes" id="UP000054321">
    <property type="component" value="Unassembled WGS sequence"/>
</dbReference>
<protein>
    <recommendedName>
        <fullName evidence="1">Heterokaryon incompatibility domain-containing protein</fullName>
    </recommendedName>
</protein>
<reference evidence="2 3" key="1">
    <citation type="submission" date="2014-04" db="EMBL/GenBank/DDBJ databases">
        <authorList>
            <consortium name="DOE Joint Genome Institute"/>
            <person name="Kuo A."/>
            <person name="Martino E."/>
            <person name="Perotto S."/>
            <person name="Kohler A."/>
            <person name="Nagy L.G."/>
            <person name="Floudas D."/>
            <person name="Copeland A."/>
            <person name="Barry K.W."/>
            <person name="Cichocki N."/>
            <person name="Veneault-Fourrey C."/>
            <person name="LaButti K."/>
            <person name="Lindquist E.A."/>
            <person name="Lipzen A."/>
            <person name="Lundell T."/>
            <person name="Morin E."/>
            <person name="Murat C."/>
            <person name="Sun H."/>
            <person name="Tunlid A."/>
            <person name="Henrissat B."/>
            <person name="Grigoriev I.V."/>
            <person name="Hibbett D.S."/>
            <person name="Martin F."/>
            <person name="Nordberg H.P."/>
            <person name="Cantor M.N."/>
            <person name="Hua S.X."/>
        </authorList>
    </citation>
    <scope>NUCLEOTIDE SEQUENCE [LARGE SCALE GENOMIC DNA]</scope>
    <source>
        <strain evidence="2 3">Zn</strain>
    </source>
</reference>
<evidence type="ECO:0000313" key="3">
    <source>
        <dbReference type="Proteomes" id="UP000054321"/>
    </source>
</evidence>
<dbReference type="HOGENOM" id="CLU_004184_6_3_1"/>
<dbReference type="InParanoid" id="A0A0C3CUH0"/>
<proteinExistence type="predicted"/>
<evidence type="ECO:0000313" key="2">
    <source>
        <dbReference type="EMBL" id="KIM93367.1"/>
    </source>
</evidence>
<sequence>DGTVFRISSNLNLALHHLIEPGQSRNLWVDQICINQNDGSEKDTQVRLMGKIYGNADKVAI</sequence>
<organism evidence="2 3">
    <name type="scientific">Oidiodendron maius (strain Zn)</name>
    <dbReference type="NCBI Taxonomy" id="913774"/>
    <lineage>
        <taxon>Eukaryota</taxon>
        <taxon>Fungi</taxon>
        <taxon>Dikarya</taxon>
        <taxon>Ascomycota</taxon>
        <taxon>Pezizomycotina</taxon>
        <taxon>Leotiomycetes</taxon>
        <taxon>Leotiomycetes incertae sedis</taxon>
        <taxon>Myxotrichaceae</taxon>
        <taxon>Oidiodendron</taxon>
    </lineage>
</organism>
<dbReference type="EMBL" id="KN832896">
    <property type="protein sequence ID" value="KIM93367.1"/>
    <property type="molecule type" value="Genomic_DNA"/>
</dbReference>
<evidence type="ECO:0000259" key="1">
    <source>
        <dbReference type="Pfam" id="PF06985"/>
    </source>
</evidence>
<dbReference type="STRING" id="913774.A0A0C3CUH0"/>
<dbReference type="InterPro" id="IPR010730">
    <property type="entry name" value="HET"/>
</dbReference>
<name>A0A0C3CUH0_OIDMZ</name>
<dbReference type="InterPro" id="IPR052895">
    <property type="entry name" value="HetReg/Transcr_Mod"/>
</dbReference>
<feature type="non-terminal residue" evidence="2">
    <location>
        <position position="1"/>
    </location>
</feature>
<reference evidence="3" key="2">
    <citation type="submission" date="2015-01" db="EMBL/GenBank/DDBJ databases">
        <title>Evolutionary Origins and Diversification of the Mycorrhizal Mutualists.</title>
        <authorList>
            <consortium name="DOE Joint Genome Institute"/>
            <consortium name="Mycorrhizal Genomics Consortium"/>
            <person name="Kohler A."/>
            <person name="Kuo A."/>
            <person name="Nagy L.G."/>
            <person name="Floudas D."/>
            <person name="Copeland A."/>
            <person name="Barry K.W."/>
            <person name="Cichocki N."/>
            <person name="Veneault-Fourrey C."/>
            <person name="LaButti K."/>
            <person name="Lindquist E.A."/>
            <person name="Lipzen A."/>
            <person name="Lundell T."/>
            <person name="Morin E."/>
            <person name="Murat C."/>
            <person name="Riley R."/>
            <person name="Ohm R."/>
            <person name="Sun H."/>
            <person name="Tunlid A."/>
            <person name="Henrissat B."/>
            <person name="Grigoriev I.V."/>
            <person name="Hibbett D.S."/>
            <person name="Martin F."/>
        </authorList>
    </citation>
    <scope>NUCLEOTIDE SEQUENCE [LARGE SCALE GENOMIC DNA]</scope>
    <source>
        <strain evidence="3">Zn</strain>
    </source>
</reference>
<dbReference type="OrthoDB" id="2157530at2759"/>